<name>H2YQ54_CIOSA</name>
<keyword evidence="3" id="KW-1185">Reference proteome</keyword>
<feature type="compositionally biased region" description="Low complexity" evidence="1">
    <location>
        <begin position="145"/>
        <end position="155"/>
    </location>
</feature>
<feature type="region of interest" description="Disordered" evidence="1">
    <location>
        <begin position="129"/>
        <end position="158"/>
    </location>
</feature>
<proteinExistence type="predicted"/>
<dbReference type="Ensembl" id="ENSCSAVT00000007559.1">
    <property type="protein sequence ID" value="ENSCSAVP00000007462.1"/>
    <property type="gene ID" value="ENSCSAVG00000004459.1"/>
</dbReference>
<dbReference type="HOGENOM" id="CLU_1464424_0_0_1"/>
<evidence type="ECO:0000313" key="3">
    <source>
        <dbReference type="Proteomes" id="UP000007875"/>
    </source>
</evidence>
<feature type="region of interest" description="Disordered" evidence="1">
    <location>
        <begin position="1"/>
        <end position="58"/>
    </location>
</feature>
<evidence type="ECO:0000313" key="2">
    <source>
        <dbReference type="Ensembl" id="ENSCSAVP00000007462.1"/>
    </source>
</evidence>
<protein>
    <submittedName>
        <fullName evidence="2">Uncharacterized protein</fullName>
    </submittedName>
</protein>
<dbReference type="AlphaFoldDB" id="H2YQ54"/>
<reference evidence="2" key="3">
    <citation type="submission" date="2025-09" db="UniProtKB">
        <authorList>
            <consortium name="Ensembl"/>
        </authorList>
    </citation>
    <scope>IDENTIFICATION</scope>
</reference>
<dbReference type="Proteomes" id="UP000007875">
    <property type="component" value="Unassembled WGS sequence"/>
</dbReference>
<evidence type="ECO:0000256" key="1">
    <source>
        <dbReference type="SAM" id="MobiDB-lite"/>
    </source>
</evidence>
<dbReference type="GeneTree" id="ENSGT00940000156209"/>
<sequence length="185" mass="20126">MSKVVKSGTRGNVFTSKPPRKSSIMNTKSQSRFTSRRSDISASQSRRSVAMSDSRLVDGKPAPATRLGLIVLDDDGNDVTPKPLYSYDPTVQKSGFFGSDNQSTVGTPTDVMSFTSVYQSFAQPFSRSIYGSTSNRSAKSRRSSIESSGEIAESAPEVTTGFADVMTVRREEVEDLTEDDLNKIV</sequence>
<reference evidence="2" key="2">
    <citation type="submission" date="2025-08" db="UniProtKB">
        <authorList>
            <consortium name="Ensembl"/>
        </authorList>
    </citation>
    <scope>IDENTIFICATION</scope>
</reference>
<feature type="compositionally biased region" description="Polar residues" evidence="1">
    <location>
        <begin position="23"/>
        <end position="33"/>
    </location>
</feature>
<organism evidence="2 3">
    <name type="scientific">Ciona savignyi</name>
    <name type="common">Pacific transparent sea squirt</name>
    <dbReference type="NCBI Taxonomy" id="51511"/>
    <lineage>
        <taxon>Eukaryota</taxon>
        <taxon>Metazoa</taxon>
        <taxon>Chordata</taxon>
        <taxon>Tunicata</taxon>
        <taxon>Ascidiacea</taxon>
        <taxon>Phlebobranchia</taxon>
        <taxon>Cionidae</taxon>
        <taxon>Ciona</taxon>
    </lineage>
</organism>
<reference evidence="3" key="1">
    <citation type="submission" date="2003-08" db="EMBL/GenBank/DDBJ databases">
        <authorList>
            <person name="Birren B."/>
            <person name="Nusbaum C."/>
            <person name="Abebe A."/>
            <person name="Abouelleil A."/>
            <person name="Adekoya E."/>
            <person name="Ait-zahra M."/>
            <person name="Allen N."/>
            <person name="Allen T."/>
            <person name="An P."/>
            <person name="Anderson M."/>
            <person name="Anderson S."/>
            <person name="Arachchi H."/>
            <person name="Armbruster J."/>
            <person name="Bachantsang P."/>
            <person name="Baldwin J."/>
            <person name="Barry A."/>
            <person name="Bayul T."/>
            <person name="Blitshsteyn B."/>
            <person name="Bloom T."/>
            <person name="Blye J."/>
            <person name="Boguslavskiy L."/>
            <person name="Borowsky M."/>
            <person name="Boukhgalter B."/>
            <person name="Brunache A."/>
            <person name="Butler J."/>
            <person name="Calixte N."/>
            <person name="Calvo S."/>
            <person name="Camarata J."/>
            <person name="Campo K."/>
            <person name="Chang J."/>
            <person name="Cheshatsang Y."/>
            <person name="Citroen M."/>
            <person name="Collymore A."/>
            <person name="Considine T."/>
            <person name="Cook A."/>
            <person name="Cooke P."/>
            <person name="Corum B."/>
            <person name="Cuomo C."/>
            <person name="David R."/>
            <person name="Dawoe T."/>
            <person name="Degray S."/>
            <person name="Dodge S."/>
            <person name="Dooley K."/>
            <person name="Dorje P."/>
            <person name="Dorjee K."/>
            <person name="Dorris L."/>
            <person name="Duffey N."/>
            <person name="Dupes A."/>
            <person name="Elkins T."/>
            <person name="Engels R."/>
            <person name="Erickson J."/>
            <person name="Farina A."/>
            <person name="Faro S."/>
            <person name="Ferreira P."/>
            <person name="Fischer H."/>
            <person name="Fitzgerald M."/>
            <person name="Foley K."/>
            <person name="Gage D."/>
            <person name="Galagan J."/>
            <person name="Gearin G."/>
            <person name="Gnerre S."/>
            <person name="Gnirke A."/>
            <person name="Goyette A."/>
            <person name="Graham J."/>
            <person name="Grandbois E."/>
            <person name="Gyaltsen K."/>
            <person name="Hafez N."/>
            <person name="Hagopian D."/>
            <person name="Hagos B."/>
            <person name="Hall J."/>
            <person name="Hatcher B."/>
            <person name="Heller A."/>
            <person name="Higgins H."/>
            <person name="Honan T."/>
            <person name="Horn A."/>
            <person name="Houde N."/>
            <person name="Hughes L."/>
            <person name="Hulme W."/>
            <person name="Husby E."/>
            <person name="Iliev I."/>
            <person name="Jaffe D."/>
            <person name="Jones C."/>
            <person name="Kamal M."/>
            <person name="Kamat A."/>
            <person name="Kamvysselis M."/>
            <person name="Karlsson E."/>
            <person name="Kells C."/>
            <person name="Kieu A."/>
            <person name="Kisner P."/>
            <person name="Kodira C."/>
            <person name="Kulbokas E."/>
            <person name="Labutti K."/>
            <person name="Lama D."/>
            <person name="Landers T."/>
            <person name="Leger J."/>
            <person name="Levine S."/>
            <person name="Lewis D."/>
            <person name="Lewis T."/>
            <person name="Lindblad-toh K."/>
            <person name="Liu X."/>
            <person name="Lokyitsang T."/>
            <person name="Lokyitsang Y."/>
            <person name="Lucien O."/>
            <person name="Lui A."/>
            <person name="Ma L.J."/>
            <person name="Mabbitt R."/>
            <person name="Macdonald J."/>
            <person name="Maclean C."/>
            <person name="Major J."/>
            <person name="Manning J."/>
            <person name="Marabella R."/>
            <person name="Maru K."/>
            <person name="Matthews C."/>
            <person name="Mauceli E."/>
            <person name="Mccarthy M."/>
            <person name="Mcdonough S."/>
            <person name="Mcghee T."/>
            <person name="Meldrim J."/>
            <person name="Meneus L."/>
            <person name="Mesirov J."/>
            <person name="Mihalev A."/>
            <person name="Mihova T."/>
            <person name="Mikkelsen T."/>
            <person name="Mlenga V."/>
            <person name="Moru K."/>
            <person name="Mozes J."/>
            <person name="Mulrain L."/>
            <person name="Munson G."/>
            <person name="Naylor J."/>
            <person name="Newes C."/>
            <person name="Nguyen C."/>
            <person name="Nguyen N."/>
            <person name="Nguyen T."/>
            <person name="Nicol R."/>
            <person name="Nielsen C."/>
            <person name="Nizzari M."/>
            <person name="Norbu C."/>
            <person name="Norbu N."/>
            <person name="O'donnell P."/>
            <person name="Okoawo O."/>
            <person name="O'leary S."/>
            <person name="Omotosho B."/>
            <person name="O'neill K."/>
            <person name="Osman S."/>
            <person name="Parker S."/>
            <person name="Perrin D."/>
            <person name="Phunkhang P."/>
            <person name="Piqani B."/>
            <person name="Purcell S."/>
            <person name="Rachupka T."/>
            <person name="Ramasamy U."/>
            <person name="Rameau R."/>
            <person name="Ray V."/>
            <person name="Raymond C."/>
            <person name="Retta R."/>
            <person name="Richardson S."/>
            <person name="Rise C."/>
            <person name="Rodriguez J."/>
            <person name="Rogers J."/>
            <person name="Rogov P."/>
            <person name="Rutman M."/>
            <person name="Schupbach R."/>
            <person name="Seaman C."/>
            <person name="Settipalli S."/>
            <person name="Sharpe T."/>
            <person name="Sheridan J."/>
            <person name="Sherpa N."/>
            <person name="Shi J."/>
            <person name="Smirnov S."/>
            <person name="Smith C."/>
            <person name="Sougnez C."/>
            <person name="Spencer B."/>
            <person name="Stalker J."/>
            <person name="Stange-thomann N."/>
            <person name="Stavropoulos S."/>
            <person name="Stetson K."/>
            <person name="Stone C."/>
            <person name="Stone S."/>
            <person name="Stubbs M."/>
            <person name="Talamas J."/>
            <person name="Tchuinga P."/>
            <person name="Tenzing P."/>
            <person name="Tesfaye S."/>
            <person name="Theodore J."/>
            <person name="Thoulutsang Y."/>
            <person name="Topham K."/>
            <person name="Towey S."/>
            <person name="Tsamla T."/>
            <person name="Tsomo N."/>
            <person name="Vallee D."/>
            <person name="Vassiliev H."/>
            <person name="Venkataraman V."/>
            <person name="Vinson J."/>
            <person name="Vo A."/>
            <person name="Wade C."/>
            <person name="Wang S."/>
            <person name="Wangchuk T."/>
            <person name="Wangdi T."/>
            <person name="Whittaker C."/>
            <person name="Wilkinson J."/>
            <person name="Wu Y."/>
            <person name="Wyman D."/>
            <person name="Yadav S."/>
            <person name="Yang S."/>
            <person name="Yang X."/>
            <person name="Yeager S."/>
            <person name="Yee E."/>
            <person name="Young G."/>
            <person name="Zainoun J."/>
            <person name="Zembeck L."/>
            <person name="Zimmer A."/>
            <person name="Zody M."/>
            <person name="Lander E."/>
        </authorList>
    </citation>
    <scope>NUCLEOTIDE SEQUENCE [LARGE SCALE GENOMIC DNA]</scope>
</reference>
<accession>H2YQ54</accession>